<evidence type="ECO:0000313" key="2">
    <source>
        <dbReference type="EMBL" id="CAG9802462.1"/>
    </source>
</evidence>
<dbReference type="PANTHER" id="PTHR11012:SF54">
    <property type="entry name" value="CHK KINASE-LIKE DOMAIN-CONTAINING PROTEIN"/>
    <property type="match status" value="1"/>
</dbReference>
<feature type="domain" description="CHK kinase-like" evidence="1">
    <location>
        <begin position="136"/>
        <end position="334"/>
    </location>
</feature>
<evidence type="ECO:0000313" key="3">
    <source>
        <dbReference type="Proteomes" id="UP001153620"/>
    </source>
</evidence>
<dbReference type="InterPro" id="IPR004119">
    <property type="entry name" value="EcKL"/>
</dbReference>
<organism evidence="2 3">
    <name type="scientific">Chironomus riparius</name>
    <dbReference type="NCBI Taxonomy" id="315576"/>
    <lineage>
        <taxon>Eukaryota</taxon>
        <taxon>Metazoa</taxon>
        <taxon>Ecdysozoa</taxon>
        <taxon>Arthropoda</taxon>
        <taxon>Hexapoda</taxon>
        <taxon>Insecta</taxon>
        <taxon>Pterygota</taxon>
        <taxon>Neoptera</taxon>
        <taxon>Endopterygota</taxon>
        <taxon>Diptera</taxon>
        <taxon>Nematocera</taxon>
        <taxon>Chironomoidea</taxon>
        <taxon>Chironomidae</taxon>
        <taxon>Chironominae</taxon>
        <taxon>Chironomus</taxon>
    </lineage>
</organism>
<dbReference type="SUPFAM" id="SSF56112">
    <property type="entry name" value="Protein kinase-like (PK-like)"/>
    <property type="match status" value="1"/>
</dbReference>
<keyword evidence="3" id="KW-1185">Reference proteome</keyword>
<reference evidence="2" key="1">
    <citation type="submission" date="2022-01" db="EMBL/GenBank/DDBJ databases">
        <authorList>
            <person name="King R."/>
        </authorList>
    </citation>
    <scope>NUCLEOTIDE SEQUENCE</scope>
</reference>
<proteinExistence type="predicted"/>
<dbReference type="Pfam" id="PF02958">
    <property type="entry name" value="EcKL"/>
    <property type="match status" value="1"/>
</dbReference>
<reference evidence="2" key="2">
    <citation type="submission" date="2022-10" db="EMBL/GenBank/DDBJ databases">
        <authorList>
            <consortium name="ENA_rothamsted_submissions"/>
            <consortium name="culmorum"/>
            <person name="King R."/>
        </authorList>
    </citation>
    <scope>NUCLEOTIDE SEQUENCE</scope>
</reference>
<dbReference type="SMART" id="SM00587">
    <property type="entry name" value="CHK"/>
    <property type="match status" value="1"/>
</dbReference>
<dbReference type="EMBL" id="OU895878">
    <property type="protein sequence ID" value="CAG9802462.1"/>
    <property type="molecule type" value="Genomic_DNA"/>
</dbReference>
<accession>A0A9N9RS85</accession>
<dbReference type="InterPro" id="IPR011009">
    <property type="entry name" value="Kinase-like_dom_sf"/>
</dbReference>
<sequence length="429" mass="49786">MAANQTKLPSEIYEKALAEVVEKQLNNSIDNYDITISAGSSKGDNYLGVIYRAQVKDKVTNENKLNLIVKLPPQNEVSRKEMFAGEFFKREAGFYDNVYPIYEQFQKDKGIDVENEGFHQVANCYKTLTEEPNEGLIFDDLKARGFDMFDRFKEVTKEHVFLVMRTLGKFHAVFYAIKDQKPEVLNYYYTLKDSFKIMSETENSTLPAYYSSLKKQTIKVVEKCEDLEVKEKVMKYLENDYSELIEHCLSREKSEPYTAICHGDCWNNNMLFMNNEDGSPKDLRFLDFQIIRYATPVTDLVYYIFGCTTKSLRDKHYHEFFDVYHAELSSYMRRLGSDPEVMYPRKALDDQLKTFGQFGLLMAMMVLPIFTSIPEDIPNLDEIAESFSNLGTENETGASAFNFTSEKTYDNFSKRLLDVCHDMCSLGYI</sequence>
<dbReference type="AlphaFoldDB" id="A0A9N9RS85"/>
<dbReference type="InterPro" id="IPR015897">
    <property type="entry name" value="CHK_kinase-like"/>
</dbReference>
<dbReference type="PANTHER" id="PTHR11012">
    <property type="entry name" value="PROTEIN KINASE-LIKE DOMAIN-CONTAINING"/>
    <property type="match status" value="1"/>
</dbReference>
<dbReference type="Proteomes" id="UP001153620">
    <property type="component" value="Chromosome 2"/>
</dbReference>
<dbReference type="OrthoDB" id="190089at2759"/>
<dbReference type="Gene3D" id="3.90.1200.10">
    <property type="match status" value="1"/>
</dbReference>
<protein>
    <recommendedName>
        <fullName evidence="1">CHK kinase-like domain-containing protein</fullName>
    </recommendedName>
</protein>
<gene>
    <name evidence="2" type="ORF">CHIRRI_LOCUS5371</name>
</gene>
<name>A0A9N9RS85_9DIPT</name>
<evidence type="ECO:0000259" key="1">
    <source>
        <dbReference type="SMART" id="SM00587"/>
    </source>
</evidence>